<protein>
    <submittedName>
        <fullName evidence="2">Uncharacterized protein</fullName>
    </submittedName>
</protein>
<organism evidence="2 3">
    <name type="scientific">Massarina eburnea CBS 473.64</name>
    <dbReference type="NCBI Taxonomy" id="1395130"/>
    <lineage>
        <taxon>Eukaryota</taxon>
        <taxon>Fungi</taxon>
        <taxon>Dikarya</taxon>
        <taxon>Ascomycota</taxon>
        <taxon>Pezizomycotina</taxon>
        <taxon>Dothideomycetes</taxon>
        <taxon>Pleosporomycetidae</taxon>
        <taxon>Pleosporales</taxon>
        <taxon>Massarineae</taxon>
        <taxon>Massarinaceae</taxon>
        <taxon>Massarina</taxon>
    </lineage>
</organism>
<sequence length="443" mass="49269">MPAPTPCPVSNIDRALSSYVNSREETLKIRRTLAKYLTASFRPVHASIQTQHLTHECPQNHSAASTNPPGLRGVRVGYLEALRAKHAAQMRHRELQESLDELQNRHNTEPSSGPDSQYDDEILRNYINLIRQRRAFSELQVIQGSLEKLLDANPVSGPKDPRTLVTKAIGEQPNLPAERLEQLSYLVDGSLVLKVKQEVIEANSAMEQAKAARIEAKNASKGEPQLQKQVYALGCARGEMVEWVQDELAKMEEESEFIDDASPVKRSTEPAIALDLASSEALIHSAYEKYTTSRSVAIKSHESIQFTQPRSKPNTNQLDHGVSSNTDSEQQCQIFTKMLPHLPNLARLDSNERALLQQAVYLQAQINTADEETAEHLSRLAGESHLLPSTSRGVESWGNVAAEVEKTNANFVLERVQQSRQEINSITAIVDLCSMQSQVLSSK</sequence>
<accession>A0A6A6RQ66</accession>
<dbReference type="Proteomes" id="UP000799753">
    <property type="component" value="Unassembled WGS sequence"/>
</dbReference>
<name>A0A6A6RQ66_9PLEO</name>
<dbReference type="EMBL" id="MU006797">
    <property type="protein sequence ID" value="KAF2636721.1"/>
    <property type="molecule type" value="Genomic_DNA"/>
</dbReference>
<dbReference type="AlphaFoldDB" id="A0A6A6RQ66"/>
<evidence type="ECO:0000256" key="1">
    <source>
        <dbReference type="SAM" id="MobiDB-lite"/>
    </source>
</evidence>
<evidence type="ECO:0000313" key="3">
    <source>
        <dbReference type="Proteomes" id="UP000799753"/>
    </source>
</evidence>
<dbReference type="OrthoDB" id="5402392at2759"/>
<evidence type="ECO:0000313" key="2">
    <source>
        <dbReference type="EMBL" id="KAF2636721.1"/>
    </source>
</evidence>
<proteinExistence type="predicted"/>
<feature type="region of interest" description="Disordered" evidence="1">
    <location>
        <begin position="303"/>
        <end position="329"/>
    </location>
</feature>
<keyword evidence="3" id="KW-1185">Reference proteome</keyword>
<gene>
    <name evidence="2" type="ORF">P280DRAFT_148601</name>
</gene>
<reference evidence="2" key="1">
    <citation type="journal article" date="2020" name="Stud. Mycol.">
        <title>101 Dothideomycetes genomes: a test case for predicting lifestyles and emergence of pathogens.</title>
        <authorList>
            <person name="Haridas S."/>
            <person name="Albert R."/>
            <person name="Binder M."/>
            <person name="Bloem J."/>
            <person name="Labutti K."/>
            <person name="Salamov A."/>
            <person name="Andreopoulos B."/>
            <person name="Baker S."/>
            <person name="Barry K."/>
            <person name="Bills G."/>
            <person name="Bluhm B."/>
            <person name="Cannon C."/>
            <person name="Castanera R."/>
            <person name="Culley D."/>
            <person name="Daum C."/>
            <person name="Ezra D."/>
            <person name="Gonzalez J."/>
            <person name="Henrissat B."/>
            <person name="Kuo A."/>
            <person name="Liang C."/>
            <person name="Lipzen A."/>
            <person name="Lutzoni F."/>
            <person name="Magnuson J."/>
            <person name="Mondo S."/>
            <person name="Nolan M."/>
            <person name="Ohm R."/>
            <person name="Pangilinan J."/>
            <person name="Park H.-J."/>
            <person name="Ramirez L."/>
            <person name="Alfaro M."/>
            <person name="Sun H."/>
            <person name="Tritt A."/>
            <person name="Yoshinaga Y."/>
            <person name="Zwiers L.-H."/>
            <person name="Turgeon B."/>
            <person name="Goodwin S."/>
            <person name="Spatafora J."/>
            <person name="Crous P."/>
            <person name="Grigoriev I."/>
        </authorList>
    </citation>
    <scope>NUCLEOTIDE SEQUENCE</scope>
    <source>
        <strain evidence="2">CBS 473.64</strain>
    </source>
</reference>